<dbReference type="InterPro" id="IPR038636">
    <property type="entry name" value="Wzi_sf"/>
</dbReference>
<organism evidence="2 3">
    <name type="scientific">Treponema ruminis</name>
    <dbReference type="NCBI Taxonomy" id="744515"/>
    <lineage>
        <taxon>Bacteria</taxon>
        <taxon>Pseudomonadati</taxon>
        <taxon>Spirochaetota</taxon>
        <taxon>Spirochaetia</taxon>
        <taxon>Spirochaetales</taxon>
        <taxon>Treponemataceae</taxon>
        <taxon>Treponema</taxon>
    </lineage>
</organism>
<gene>
    <name evidence="2" type="ORF">HNP76_001177</name>
</gene>
<dbReference type="RefSeq" id="WP_184658465.1">
    <property type="nucleotide sequence ID" value="NZ_CP031518.1"/>
</dbReference>
<keyword evidence="3" id="KW-1185">Reference proteome</keyword>
<comment type="caution">
    <text evidence="2">The sequence shown here is derived from an EMBL/GenBank/DDBJ whole genome shotgun (WGS) entry which is preliminary data.</text>
</comment>
<dbReference type="Proteomes" id="UP000518887">
    <property type="component" value="Unassembled WGS sequence"/>
</dbReference>
<dbReference type="AlphaFoldDB" id="A0A7W8G8Q5"/>
<evidence type="ECO:0000256" key="1">
    <source>
        <dbReference type="SAM" id="SignalP"/>
    </source>
</evidence>
<feature type="signal peptide" evidence="1">
    <location>
        <begin position="1"/>
        <end position="20"/>
    </location>
</feature>
<dbReference type="Gene3D" id="2.40.160.130">
    <property type="entry name" value="Capsule assembly protein Wzi"/>
    <property type="match status" value="1"/>
</dbReference>
<evidence type="ECO:0000313" key="3">
    <source>
        <dbReference type="Proteomes" id="UP000518887"/>
    </source>
</evidence>
<sequence length="614" mass="69231">MKKFFYLSCALFFFANLAFSQTSVEINDSFYNQAQVWELRALTSTLPQLRPYPVNVIKRILNDVIENGSEKDVEVAKAEYERIFEKPWSPYFKATGGAKFSKNKFDSESENKINKDFHTEIGIGGDAALHDLVCVGYKFGIYGQKNDFADHSPLYTIMEEDSIFDPVDAGPLTAYLNWNMNLAVGNEWVYGSGGMNRLGFGVFHGDGLALNDAGYHSANITFNTTSEKWSYASAYETIGVTRNMGKEATDGNNWLESGKYLAFHALKWHAFEKFNLTYYENIIFGPYNNLSYISPAPYYAVQNIGGANDNLQMGLLFEIKPVKGLNWATDFFADDIELNEVLKFNFDTKLRFGFQSGLIYAPEDSVCSKISFNYTAIMPYVYAHWQYDDANSGGFTGKTWNRQNYTNSGINIGSSLDPNSDKISLTATLKPYKNLSVNLFGNFIRHANGAEDFSDDEAAEYMLAKSGTYATNGTLYMSQMFSRPDKDSGGHVDSAWEKLGFMTSEHKMYVAQLGANAEYTFARTKYGRFSLCAGYTFEYIKNNGVNNHLYRGGLDYTANDDGTFSAGGNTYLSWEDLKKSSYVQNAIKEARENWAKQLYDSVNNYVSVSMKYSY</sequence>
<proteinExistence type="predicted"/>
<dbReference type="EMBL" id="JACHFQ010000003">
    <property type="protein sequence ID" value="MBB5225820.1"/>
    <property type="molecule type" value="Genomic_DNA"/>
</dbReference>
<keyword evidence="1" id="KW-0732">Signal</keyword>
<evidence type="ECO:0000313" key="2">
    <source>
        <dbReference type="EMBL" id="MBB5225820.1"/>
    </source>
</evidence>
<protein>
    <submittedName>
        <fullName evidence="2">Uncharacterized protein</fullName>
    </submittedName>
</protein>
<reference evidence="2 3" key="1">
    <citation type="submission" date="2020-08" db="EMBL/GenBank/DDBJ databases">
        <title>Genomic Encyclopedia of Type Strains, Phase IV (KMG-IV): sequencing the most valuable type-strain genomes for metagenomic binning, comparative biology and taxonomic classification.</title>
        <authorList>
            <person name="Goeker M."/>
        </authorList>
    </citation>
    <scope>NUCLEOTIDE SEQUENCE [LARGE SCALE GENOMIC DNA]</scope>
    <source>
        <strain evidence="2 3">DSM 103462</strain>
    </source>
</reference>
<accession>A0A7W8G8Q5</accession>
<name>A0A7W8G8Q5_9SPIR</name>
<feature type="chain" id="PRO_5031218443" evidence="1">
    <location>
        <begin position="21"/>
        <end position="614"/>
    </location>
</feature>